<feature type="compositionally biased region" description="Basic and acidic residues" evidence="1">
    <location>
        <begin position="1"/>
        <end position="20"/>
    </location>
</feature>
<name>A0A398CWR0_9BACT</name>
<sequence>MEHYTIKKPDMGITKKETRTRTSPVSNRQTLQLESWKAQQTYGQDVTSESRARILASREAGIEAPVEAQCGQVGANVGEKPQKWHAPE</sequence>
<feature type="region of interest" description="Disordered" evidence="1">
    <location>
        <begin position="1"/>
        <end position="32"/>
    </location>
</feature>
<comment type="caution">
    <text evidence="2">The sequence shown here is derived from an EMBL/GenBank/DDBJ whole genome shotgun (WGS) entry which is preliminary data.</text>
</comment>
<evidence type="ECO:0000313" key="3">
    <source>
        <dbReference type="Proteomes" id="UP000266328"/>
    </source>
</evidence>
<gene>
    <name evidence="2" type="ORF">SMC7_05920</name>
</gene>
<accession>A0A398CWR0</accession>
<proteinExistence type="predicted"/>
<dbReference type="AlphaFoldDB" id="A0A398CWR0"/>
<reference evidence="2 3" key="1">
    <citation type="submission" date="2018-09" db="EMBL/GenBank/DDBJ databases">
        <title>Discovery and Ecogenomic Context for Candidatus Cryosericales, a Global Caldiserica Order Active in Thawing Permafrost.</title>
        <authorList>
            <person name="Martinez M.A."/>
            <person name="Woodcroft B.J."/>
            <person name="Ignacio Espinoza J.C."/>
            <person name="Zayed A."/>
            <person name="Singleton C.M."/>
            <person name="Boyd J."/>
            <person name="Li Y.-F."/>
            <person name="Purvine S."/>
            <person name="Maughan H."/>
            <person name="Hodgkins S.B."/>
            <person name="Anderson D."/>
            <person name="Sederholm M."/>
            <person name="Temperton B."/>
            <person name="Saleska S.R."/>
            <person name="Tyson G.W."/>
            <person name="Rich V.I."/>
        </authorList>
    </citation>
    <scope>NUCLEOTIDE SEQUENCE [LARGE SCALE GENOMIC DNA]</scope>
    <source>
        <strain evidence="2 3">SMC7</strain>
    </source>
</reference>
<organism evidence="2 3">
    <name type="scientific">Candidatus Cryosericum terrychapinii</name>
    <dbReference type="NCBI Taxonomy" id="2290919"/>
    <lineage>
        <taxon>Bacteria</taxon>
        <taxon>Pseudomonadati</taxon>
        <taxon>Caldisericota/Cryosericota group</taxon>
        <taxon>Candidatus Cryosericota</taxon>
        <taxon>Candidatus Cryosericia</taxon>
        <taxon>Candidatus Cryosericales</taxon>
        <taxon>Candidatus Cryosericaceae</taxon>
        <taxon>Candidatus Cryosericum</taxon>
    </lineage>
</organism>
<evidence type="ECO:0000256" key="1">
    <source>
        <dbReference type="SAM" id="MobiDB-lite"/>
    </source>
</evidence>
<keyword evidence="3" id="KW-1185">Reference proteome</keyword>
<evidence type="ECO:0000313" key="2">
    <source>
        <dbReference type="EMBL" id="RIE05689.1"/>
    </source>
</evidence>
<protein>
    <submittedName>
        <fullName evidence="2">Uncharacterized protein</fullName>
    </submittedName>
</protein>
<dbReference type="Proteomes" id="UP000266328">
    <property type="component" value="Unassembled WGS sequence"/>
</dbReference>
<feature type="compositionally biased region" description="Polar residues" evidence="1">
    <location>
        <begin position="21"/>
        <end position="32"/>
    </location>
</feature>
<dbReference type="EMBL" id="QXIS01000033">
    <property type="protein sequence ID" value="RIE05689.1"/>
    <property type="molecule type" value="Genomic_DNA"/>
</dbReference>